<name>A0A1I0IXM4_9PSED</name>
<accession>A0A1I0IXM4</accession>
<evidence type="ECO:0000313" key="1">
    <source>
        <dbReference type="EMBL" id="SEU02157.1"/>
    </source>
</evidence>
<reference evidence="1 2" key="1">
    <citation type="submission" date="2016-10" db="EMBL/GenBank/DDBJ databases">
        <authorList>
            <person name="de Groot N.N."/>
        </authorList>
    </citation>
    <scope>NUCLEOTIDE SEQUENCE [LARGE SCALE GENOMIC DNA]</scope>
    <source>
        <strain evidence="1 2">DSM 11363</strain>
    </source>
</reference>
<dbReference type="AlphaFoldDB" id="A0A1I0IXM4"/>
<sequence>MHPVRPVLPNCRVVCSKWDWLRFYSGTGFSRESVGCHTAYLMVFKRASSRLKPVPLMVRVHSVGRVLLNGGT</sequence>
<evidence type="ECO:0000313" key="2">
    <source>
        <dbReference type="Proteomes" id="UP000182332"/>
    </source>
</evidence>
<proteinExistence type="predicted"/>
<protein>
    <submittedName>
        <fullName evidence="1">Uncharacterized protein</fullName>
    </submittedName>
</protein>
<dbReference type="EMBL" id="FOHW01000044">
    <property type="protein sequence ID" value="SEU02157.1"/>
    <property type="molecule type" value="Genomic_DNA"/>
</dbReference>
<gene>
    <name evidence="1" type="ORF">SAMN05216197_14412</name>
</gene>
<organism evidence="1 2">
    <name type="scientific">Pseudomonas graminis</name>
    <dbReference type="NCBI Taxonomy" id="158627"/>
    <lineage>
        <taxon>Bacteria</taxon>
        <taxon>Pseudomonadati</taxon>
        <taxon>Pseudomonadota</taxon>
        <taxon>Gammaproteobacteria</taxon>
        <taxon>Pseudomonadales</taxon>
        <taxon>Pseudomonadaceae</taxon>
        <taxon>Pseudomonas</taxon>
    </lineage>
</organism>
<dbReference type="Proteomes" id="UP000182332">
    <property type="component" value="Unassembled WGS sequence"/>
</dbReference>